<dbReference type="Gene3D" id="3.30.565.10">
    <property type="entry name" value="Histidine kinase-like ATPase, C-terminal domain"/>
    <property type="match status" value="1"/>
</dbReference>
<dbReference type="EC" id="2.7.13.3" evidence="2"/>
<evidence type="ECO:0000313" key="10">
    <source>
        <dbReference type="Proteomes" id="UP000620550"/>
    </source>
</evidence>
<organism evidence="9 10">
    <name type="scientific">Sphingobacterium griseoflavum</name>
    <dbReference type="NCBI Taxonomy" id="1474952"/>
    <lineage>
        <taxon>Bacteria</taxon>
        <taxon>Pseudomonadati</taxon>
        <taxon>Bacteroidota</taxon>
        <taxon>Sphingobacteriia</taxon>
        <taxon>Sphingobacteriales</taxon>
        <taxon>Sphingobacteriaceae</taxon>
        <taxon>Sphingobacterium</taxon>
    </lineage>
</organism>
<dbReference type="Pfam" id="PF02518">
    <property type="entry name" value="HATPase_c"/>
    <property type="match status" value="1"/>
</dbReference>
<dbReference type="SMART" id="SM00387">
    <property type="entry name" value="HATPase_c"/>
    <property type="match status" value="1"/>
</dbReference>
<evidence type="ECO:0000256" key="5">
    <source>
        <dbReference type="ARBA" id="ARBA00022777"/>
    </source>
</evidence>
<evidence type="ECO:0000259" key="8">
    <source>
        <dbReference type="PROSITE" id="PS50109"/>
    </source>
</evidence>
<sequence length="275" mass="31031">MLAQTKLGLSFGKLQKEHQLLQQKQVFNLAVLSLMAHDLRAPFQNLKMLLAAEKASWITKEDNTYLSTLLHDQIQTSEKLLENLLSWSAQRLQTDEIKQDFFSVIQETEHVVSLFSLQLKQKNIILKNILPDAVVAIGETEMFQFTLRNLLSNAIKYSDENSVIEIGASMDLDTSASFVYIRDSGCGMDTVTLQEIKEKKQIPSLPGTNNEKGSGLGLALCQNLIERVGWRLMVYSRLGHGTTFQLYMPLTTQENHSMVQGEAIDVSRPERSELV</sequence>
<name>A0ABQ3I012_9SPHI</name>
<dbReference type="InterPro" id="IPR050351">
    <property type="entry name" value="BphY/WalK/GraS-like"/>
</dbReference>
<keyword evidence="4" id="KW-0547">Nucleotide-binding</keyword>
<evidence type="ECO:0000256" key="7">
    <source>
        <dbReference type="ARBA" id="ARBA00023012"/>
    </source>
</evidence>
<dbReference type="EMBL" id="BNAF01000010">
    <property type="protein sequence ID" value="GHE42738.1"/>
    <property type="molecule type" value="Genomic_DNA"/>
</dbReference>
<dbReference type="InterPro" id="IPR005467">
    <property type="entry name" value="His_kinase_dom"/>
</dbReference>
<reference evidence="10" key="1">
    <citation type="journal article" date="2019" name="Int. J. Syst. Evol. Microbiol.">
        <title>The Global Catalogue of Microorganisms (GCM) 10K type strain sequencing project: providing services to taxonomists for standard genome sequencing and annotation.</title>
        <authorList>
            <consortium name="The Broad Institute Genomics Platform"/>
            <consortium name="The Broad Institute Genome Sequencing Center for Infectious Disease"/>
            <person name="Wu L."/>
            <person name="Ma J."/>
        </authorList>
    </citation>
    <scope>NUCLEOTIDE SEQUENCE [LARGE SCALE GENOMIC DNA]</scope>
    <source>
        <strain evidence="10">CGMCC 1.12966</strain>
    </source>
</reference>
<gene>
    <name evidence="9" type="ORF">GCM10017764_27730</name>
</gene>
<keyword evidence="10" id="KW-1185">Reference proteome</keyword>
<evidence type="ECO:0000256" key="3">
    <source>
        <dbReference type="ARBA" id="ARBA00022679"/>
    </source>
</evidence>
<dbReference type="PANTHER" id="PTHR42878:SF7">
    <property type="entry name" value="SENSOR HISTIDINE KINASE GLRK"/>
    <property type="match status" value="1"/>
</dbReference>
<evidence type="ECO:0000313" key="9">
    <source>
        <dbReference type="EMBL" id="GHE42738.1"/>
    </source>
</evidence>
<protein>
    <recommendedName>
        <fullName evidence="2">histidine kinase</fullName>
        <ecNumber evidence="2">2.7.13.3</ecNumber>
    </recommendedName>
</protein>
<comment type="catalytic activity">
    <reaction evidence="1">
        <text>ATP + protein L-histidine = ADP + protein N-phospho-L-histidine.</text>
        <dbReference type="EC" id="2.7.13.3"/>
    </reaction>
</comment>
<keyword evidence="6" id="KW-0067">ATP-binding</keyword>
<dbReference type="InterPro" id="IPR004358">
    <property type="entry name" value="Sig_transdc_His_kin-like_C"/>
</dbReference>
<dbReference type="PRINTS" id="PR00344">
    <property type="entry name" value="BCTRLSENSOR"/>
</dbReference>
<proteinExistence type="predicted"/>
<keyword evidence="7" id="KW-0902">Two-component regulatory system</keyword>
<dbReference type="InterPro" id="IPR003594">
    <property type="entry name" value="HATPase_dom"/>
</dbReference>
<evidence type="ECO:0000256" key="2">
    <source>
        <dbReference type="ARBA" id="ARBA00012438"/>
    </source>
</evidence>
<keyword evidence="5" id="KW-0418">Kinase</keyword>
<dbReference type="PROSITE" id="PS50109">
    <property type="entry name" value="HIS_KIN"/>
    <property type="match status" value="1"/>
</dbReference>
<accession>A0ABQ3I012</accession>
<dbReference type="PANTHER" id="PTHR42878">
    <property type="entry name" value="TWO-COMPONENT HISTIDINE KINASE"/>
    <property type="match status" value="1"/>
</dbReference>
<evidence type="ECO:0000256" key="4">
    <source>
        <dbReference type="ARBA" id="ARBA00022741"/>
    </source>
</evidence>
<evidence type="ECO:0000256" key="1">
    <source>
        <dbReference type="ARBA" id="ARBA00000085"/>
    </source>
</evidence>
<comment type="caution">
    <text evidence="9">The sequence shown here is derived from an EMBL/GenBank/DDBJ whole genome shotgun (WGS) entry which is preliminary data.</text>
</comment>
<keyword evidence="3" id="KW-0808">Transferase</keyword>
<feature type="domain" description="Histidine kinase" evidence="8">
    <location>
        <begin position="34"/>
        <end position="252"/>
    </location>
</feature>
<dbReference type="InterPro" id="IPR036890">
    <property type="entry name" value="HATPase_C_sf"/>
</dbReference>
<dbReference type="Proteomes" id="UP000620550">
    <property type="component" value="Unassembled WGS sequence"/>
</dbReference>
<evidence type="ECO:0000256" key="6">
    <source>
        <dbReference type="ARBA" id="ARBA00022840"/>
    </source>
</evidence>
<dbReference type="SUPFAM" id="SSF55874">
    <property type="entry name" value="ATPase domain of HSP90 chaperone/DNA topoisomerase II/histidine kinase"/>
    <property type="match status" value="1"/>
</dbReference>